<evidence type="ECO:0000256" key="1">
    <source>
        <dbReference type="SAM" id="MobiDB-lite"/>
    </source>
</evidence>
<dbReference type="VEuPathDB" id="FungiDB:AJ78_04926"/>
<keyword evidence="3" id="KW-1185">Reference proteome</keyword>
<dbReference type="Proteomes" id="UP000182235">
    <property type="component" value="Unassembled WGS sequence"/>
</dbReference>
<comment type="caution">
    <text evidence="2">The sequence shown here is derived from an EMBL/GenBank/DDBJ whole genome shotgun (WGS) entry which is preliminary data.</text>
</comment>
<dbReference type="AlphaFoldDB" id="A0A1J9PDS1"/>
<gene>
    <name evidence="2" type="ORF">AJ78_04926</name>
</gene>
<evidence type="ECO:0000313" key="3">
    <source>
        <dbReference type="Proteomes" id="UP000182235"/>
    </source>
</evidence>
<dbReference type="EMBL" id="LGRN01000199">
    <property type="protein sequence ID" value="OJD14752.1"/>
    <property type="molecule type" value="Genomic_DNA"/>
</dbReference>
<reference evidence="2 3" key="1">
    <citation type="submission" date="2015-07" db="EMBL/GenBank/DDBJ databases">
        <title>Emmonsia species relationships and genome sequence.</title>
        <authorList>
            <consortium name="The Broad Institute Genomics Platform"/>
            <person name="Cuomo C.A."/>
            <person name="Munoz J.F."/>
            <person name="Imamovic A."/>
            <person name="Priest M.E."/>
            <person name="Young S."/>
            <person name="Clay O.K."/>
            <person name="McEwen J.G."/>
        </authorList>
    </citation>
    <scope>NUCLEOTIDE SEQUENCE [LARGE SCALE GENOMIC DNA]</scope>
    <source>
        <strain evidence="2 3">UAMH 9510</strain>
    </source>
</reference>
<protein>
    <submittedName>
        <fullName evidence="2">Uncharacterized protein</fullName>
    </submittedName>
</protein>
<organism evidence="2 3">
    <name type="scientific">Emergomyces pasteurianus Ep9510</name>
    <dbReference type="NCBI Taxonomy" id="1447872"/>
    <lineage>
        <taxon>Eukaryota</taxon>
        <taxon>Fungi</taxon>
        <taxon>Dikarya</taxon>
        <taxon>Ascomycota</taxon>
        <taxon>Pezizomycotina</taxon>
        <taxon>Eurotiomycetes</taxon>
        <taxon>Eurotiomycetidae</taxon>
        <taxon>Onygenales</taxon>
        <taxon>Ajellomycetaceae</taxon>
        <taxon>Emergomyces</taxon>
    </lineage>
</organism>
<sequence length="86" mass="9693">MDWVLLQHSKLATSALFSLPPERPTRFLEISGSALLLIDTCTFRGKKAAGNGNKKKTRNQKATGEEDDGERTRLFLHIVIQLDKIR</sequence>
<accession>A0A1J9PDS1</accession>
<feature type="region of interest" description="Disordered" evidence="1">
    <location>
        <begin position="47"/>
        <end position="68"/>
    </location>
</feature>
<name>A0A1J9PDS1_9EURO</name>
<evidence type="ECO:0000313" key="2">
    <source>
        <dbReference type="EMBL" id="OJD14752.1"/>
    </source>
</evidence>
<proteinExistence type="predicted"/>